<evidence type="ECO:0000259" key="2">
    <source>
        <dbReference type="Pfam" id="PF04773"/>
    </source>
</evidence>
<evidence type="ECO:0000256" key="1">
    <source>
        <dbReference type="SAM" id="Phobius"/>
    </source>
</evidence>
<accession>A0A8G2BUW0</accession>
<keyword evidence="1" id="KW-1133">Transmembrane helix</keyword>
<dbReference type="GO" id="GO:0016989">
    <property type="term" value="F:sigma factor antagonist activity"/>
    <property type="evidence" value="ECO:0007669"/>
    <property type="project" value="TreeGrafter"/>
</dbReference>
<evidence type="ECO:0000313" key="4">
    <source>
        <dbReference type="EMBL" id="SEF61873.1"/>
    </source>
</evidence>
<dbReference type="InterPro" id="IPR032508">
    <property type="entry name" value="FecR_C"/>
</dbReference>
<dbReference type="Proteomes" id="UP000236725">
    <property type="component" value="Unassembled WGS sequence"/>
</dbReference>
<feature type="domain" description="FecR protein" evidence="2">
    <location>
        <begin position="118"/>
        <end position="204"/>
    </location>
</feature>
<gene>
    <name evidence="4" type="ORF">SAMN05444001_103157</name>
</gene>
<protein>
    <submittedName>
        <fullName evidence="4">FecR family protein</fullName>
    </submittedName>
</protein>
<dbReference type="PANTHER" id="PTHR30273">
    <property type="entry name" value="PERIPLASMIC SIGNAL SENSOR AND SIGMA FACTOR ACTIVATOR FECR-RELATED"/>
    <property type="match status" value="1"/>
</dbReference>
<dbReference type="AlphaFoldDB" id="A0A8G2BUW0"/>
<dbReference type="PANTHER" id="PTHR30273:SF2">
    <property type="entry name" value="PROTEIN FECR"/>
    <property type="match status" value="1"/>
</dbReference>
<dbReference type="Pfam" id="PF04773">
    <property type="entry name" value="FecR"/>
    <property type="match status" value="1"/>
</dbReference>
<dbReference type="Gene3D" id="3.55.50.30">
    <property type="match status" value="1"/>
</dbReference>
<reference evidence="4 5" key="1">
    <citation type="submission" date="2016-10" db="EMBL/GenBank/DDBJ databases">
        <authorList>
            <person name="Varghese N."/>
            <person name="Submissions S."/>
        </authorList>
    </citation>
    <scope>NUCLEOTIDE SEQUENCE [LARGE SCALE GENOMIC DNA]</scope>
    <source>
        <strain evidence="4 5">DSM 29073</strain>
    </source>
</reference>
<proteinExistence type="predicted"/>
<dbReference type="RefSeq" id="WP_103982633.1">
    <property type="nucleotide sequence ID" value="NZ_FNVS01000003.1"/>
</dbReference>
<keyword evidence="5" id="KW-1185">Reference proteome</keyword>
<dbReference type="InterPro" id="IPR012373">
    <property type="entry name" value="Ferrdict_sens_TM"/>
</dbReference>
<organism evidence="4 5">
    <name type="scientific">Parabacteroides chinchillae</name>
    <dbReference type="NCBI Taxonomy" id="871327"/>
    <lineage>
        <taxon>Bacteria</taxon>
        <taxon>Pseudomonadati</taxon>
        <taxon>Bacteroidota</taxon>
        <taxon>Bacteroidia</taxon>
        <taxon>Bacteroidales</taxon>
        <taxon>Tannerellaceae</taxon>
        <taxon>Parabacteroides</taxon>
    </lineage>
</organism>
<feature type="transmembrane region" description="Helical" evidence="1">
    <location>
        <begin position="81"/>
        <end position="101"/>
    </location>
</feature>
<evidence type="ECO:0000259" key="3">
    <source>
        <dbReference type="Pfam" id="PF16344"/>
    </source>
</evidence>
<feature type="domain" description="Protein FecR C-terminal" evidence="3">
    <location>
        <begin position="250"/>
        <end position="316"/>
    </location>
</feature>
<dbReference type="EMBL" id="FNVS01000003">
    <property type="protein sequence ID" value="SEF61873.1"/>
    <property type="molecule type" value="Genomic_DNA"/>
</dbReference>
<keyword evidence="1" id="KW-0812">Transmembrane</keyword>
<sequence>MKHDFWINIINKLKRGESLDSSLLLNDKKAPSVDLQKDVEKIWNMIQYKASSFNPDKEKAWEIVNNHISEKVKCITISFQWIYRSVAVVILLIAISSLYIINHSDKECPVVFQYATLNGKSKIALPDGTQVWLAPHSEIIYANDFSPENRNIEIKGKAYLEVKKDSLHPFFVNVDQSLVKVYGTSFSINSTKEELVVSLLSGKISFQKTPIDNPFWINPGEAAVLDKSTGNAFIENTDAYFNALWAQEKLKIEKKSLSEVVKYLNQWYDVDIVLADNLKDKYKYTFTITTEQLDEILRMMSRINPMEITYDKKNVSIK</sequence>
<dbReference type="InterPro" id="IPR006860">
    <property type="entry name" value="FecR"/>
</dbReference>
<name>A0A8G2BUW0_9BACT</name>
<dbReference type="Gene3D" id="2.60.120.1440">
    <property type="match status" value="1"/>
</dbReference>
<comment type="caution">
    <text evidence="4">The sequence shown here is derived from an EMBL/GenBank/DDBJ whole genome shotgun (WGS) entry which is preliminary data.</text>
</comment>
<keyword evidence="1" id="KW-0472">Membrane</keyword>
<evidence type="ECO:0000313" key="5">
    <source>
        <dbReference type="Proteomes" id="UP000236725"/>
    </source>
</evidence>
<dbReference type="Pfam" id="PF16344">
    <property type="entry name" value="FecR_C"/>
    <property type="match status" value="1"/>
</dbReference>